<dbReference type="SUPFAM" id="SSF55961">
    <property type="entry name" value="Bet v1-like"/>
    <property type="match status" value="2"/>
</dbReference>
<dbReference type="Pfam" id="PF03364">
    <property type="entry name" value="Polyketide_cyc"/>
    <property type="match status" value="1"/>
</dbReference>
<keyword evidence="3" id="KW-1185">Reference proteome</keyword>
<evidence type="ECO:0000313" key="2">
    <source>
        <dbReference type="EMBL" id="MFC4110183.1"/>
    </source>
</evidence>
<proteinExistence type="predicted"/>
<dbReference type="CDD" id="cd08861">
    <property type="entry name" value="OtcD1_ARO-CYC_like"/>
    <property type="match status" value="2"/>
</dbReference>
<dbReference type="RefSeq" id="WP_377552378.1">
    <property type="nucleotide sequence ID" value="NZ_JBHSBN010000035.1"/>
</dbReference>
<organism evidence="2 3">
    <name type="scientific">Micromonospora zhanjiangensis</name>
    <dbReference type="NCBI Taxonomy" id="1522057"/>
    <lineage>
        <taxon>Bacteria</taxon>
        <taxon>Bacillati</taxon>
        <taxon>Actinomycetota</taxon>
        <taxon>Actinomycetes</taxon>
        <taxon>Micromonosporales</taxon>
        <taxon>Micromonosporaceae</taxon>
        <taxon>Micromonospora</taxon>
    </lineage>
</organism>
<dbReference type="Gene3D" id="3.30.530.20">
    <property type="match status" value="2"/>
</dbReference>
<dbReference type="EMBL" id="JBHSBN010000035">
    <property type="protein sequence ID" value="MFC4110183.1"/>
    <property type="molecule type" value="Genomic_DNA"/>
</dbReference>
<dbReference type="Proteomes" id="UP001595868">
    <property type="component" value="Unassembled WGS sequence"/>
</dbReference>
<feature type="domain" description="Coenzyme Q-binding protein COQ10 START" evidence="1">
    <location>
        <begin position="170"/>
        <end position="273"/>
    </location>
</feature>
<name>A0ABV8KVP0_9ACTN</name>
<evidence type="ECO:0000313" key="3">
    <source>
        <dbReference type="Proteomes" id="UP001595868"/>
    </source>
</evidence>
<dbReference type="InterPro" id="IPR023393">
    <property type="entry name" value="START-like_dom_sf"/>
</dbReference>
<gene>
    <name evidence="2" type="ORF">ACFOX0_30210</name>
</gene>
<comment type="caution">
    <text evidence="2">The sequence shown here is derived from an EMBL/GenBank/DDBJ whole genome shotgun (WGS) entry which is preliminary data.</text>
</comment>
<evidence type="ECO:0000259" key="1">
    <source>
        <dbReference type="Pfam" id="PF03364"/>
    </source>
</evidence>
<dbReference type="InterPro" id="IPR019587">
    <property type="entry name" value="Polyketide_cyclase/dehydratase"/>
</dbReference>
<dbReference type="InterPro" id="IPR005031">
    <property type="entry name" value="COQ10_START"/>
</dbReference>
<sequence length="321" mass="35218">MSSDNTHTTEHEVVVAAAADVIYGLVERVTAWPLIFPPTLRVEILEQDGPHERLRLCATANGQVKTWTSRRLRDRHAHRIEFRQEVSAPPVAAMGGSWLLEPLGLDRTRVRLLHDFRAIDDDPEQVRWIEEAVARNSEAELAALRKAAESPGGGITALTETFADTVHVNGTAADAYAFIRDADRWAERLPHVARVRLTEETPDVQVLEMDTRTKDGALHTTRSVRLCESDRTIIYKQSVLPALLRAHLGRWTFEQQDGGVAVTSAHSIVIEPGAVATVLGDGATVEDAKSFVRSALSGNSMATLELAKAFAERSGAARVGR</sequence>
<protein>
    <submittedName>
        <fullName evidence="2">Aromatase/cyclase</fullName>
    </submittedName>
</protein>
<accession>A0ABV8KVP0</accession>
<dbReference type="Pfam" id="PF10604">
    <property type="entry name" value="Polyketide_cyc2"/>
    <property type="match status" value="1"/>
</dbReference>
<reference evidence="3" key="1">
    <citation type="journal article" date="2019" name="Int. J. Syst. Evol. Microbiol.">
        <title>The Global Catalogue of Microorganisms (GCM) 10K type strain sequencing project: providing services to taxonomists for standard genome sequencing and annotation.</title>
        <authorList>
            <consortium name="The Broad Institute Genomics Platform"/>
            <consortium name="The Broad Institute Genome Sequencing Center for Infectious Disease"/>
            <person name="Wu L."/>
            <person name="Ma J."/>
        </authorList>
    </citation>
    <scope>NUCLEOTIDE SEQUENCE [LARGE SCALE GENOMIC DNA]</scope>
    <source>
        <strain evidence="3">2902at01</strain>
    </source>
</reference>